<accession>A0ACC0QIG6</accession>
<keyword evidence="2" id="KW-1185">Reference proteome</keyword>
<name>A0ACC0QIG6_9HYPO</name>
<gene>
    <name evidence="1" type="ORF">NCS57_01279700</name>
</gene>
<evidence type="ECO:0000313" key="1">
    <source>
        <dbReference type="EMBL" id="KAI8655311.1"/>
    </source>
</evidence>
<dbReference type="Proteomes" id="UP001065298">
    <property type="component" value="Chromosome 10"/>
</dbReference>
<organism evidence="1 2">
    <name type="scientific">Fusarium keratoplasticum</name>
    <dbReference type="NCBI Taxonomy" id="1328300"/>
    <lineage>
        <taxon>Eukaryota</taxon>
        <taxon>Fungi</taxon>
        <taxon>Dikarya</taxon>
        <taxon>Ascomycota</taxon>
        <taxon>Pezizomycotina</taxon>
        <taxon>Sordariomycetes</taxon>
        <taxon>Hypocreomycetidae</taxon>
        <taxon>Hypocreales</taxon>
        <taxon>Nectriaceae</taxon>
        <taxon>Fusarium</taxon>
        <taxon>Fusarium solani species complex</taxon>
    </lineage>
</organism>
<proteinExistence type="predicted"/>
<evidence type="ECO:0000313" key="2">
    <source>
        <dbReference type="Proteomes" id="UP001065298"/>
    </source>
</evidence>
<dbReference type="EMBL" id="CM046512">
    <property type="protein sequence ID" value="KAI8655311.1"/>
    <property type="molecule type" value="Genomic_DNA"/>
</dbReference>
<protein>
    <submittedName>
        <fullName evidence="1">Uncharacterized protein</fullName>
    </submittedName>
</protein>
<comment type="caution">
    <text evidence="1">The sequence shown here is derived from an EMBL/GenBank/DDBJ whole genome shotgun (WGS) entry which is preliminary data.</text>
</comment>
<sequence>MDPTRDIRNLYNATRAKVIMTSLLQDRPPPDNVDKEVGFRTYGLDCLVIVVRMLYSVMLPIYATTDDRSEAAEARNPLLRLAWQKFSYEDGACLEMARVKSEVLEAFEADDHDLFEPEFAYLVRSPLMEETLWCRPEYQLFQPDLRWSGSEWQTRSFTKAESAEMNFIRVTNGDATFQQQVDEIFGRMKHFDGSEIIRMCNEPCIIRVMYEVVPEDEPFPFSTIKNINVPIPEIETFRYTPAARRSCYTLVAVVRLHEDSGGDYDRVRTDSPMAEQLILLPSIAVLRGGSWSLESKEKSAVSFMLFYARTDNQEPHPWWEEHTREPESLRAELDAMKGRGD</sequence>
<reference evidence="1" key="1">
    <citation type="submission" date="2022-06" db="EMBL/GenBank/DDBJ databases">
        <title>Fusarium solani species complex genomes reveal bases of compartmentalisation and animal pathogenesis.</title>
        <authorList>
            <person name="Tsai I.J."/>
        </authorList>
    </citation>
    <scope>NUCLEOTIDE SEQUENCE</scope>
    <source>
        <strain evidence="1">Fu6.1</strain>
    </source>
</reference>